<reference evidence="4 5" key="1">
    <citation type="submission" date="2014-06" db="EMBL/GenBank/DDBJ databases">
        <title>Evolutionary Origins and Diversification of the Mycorrhizal Mutualists.</title>
        <authorList>
            <consortium name="DOE Joint Genome Institute"/>
            <consortium name="Mycorrhizal Genomics Consortium"/>
            <person name="Kohler A."/>
            <person name="Kuo A."/>
            <person name="Nagy L.G."/>
            <person name="Floudas D."/>
            <person name="Copeland A."/>
            <person name="Barry K.W."/>
            <person name="Cichocki N."/>
            <person name="Veneault-Fourrey C."/>
            <person name="LaButti K."/>
            <person name="Lindquist E.A."/>
            <person name="Lipzen A."/>
            <person name="Lundell T."/>
            <person name="Morin E."/>
            <person name="Murat C."/>
            <person name="Riley R."/>
            <person name="Ohm R."/>
            <person name="Sun H."/>
            <person name="Tunlid A."/>
            <person name="Henrissat B."/>
            <person name="Grigoriev I.V."/>
            <person name="Hibbett D.S."/>
            <person name="Martin F."/>
        </authorList>
    </citation>
    <scope>NUCLEOTIDE SEQUENCE [LARGE SCALE GENOMIC DNA]</scope>
    <source>
        <strain evidence="4 5">FD-325 SS-3</strain>
    </source>
</reference>
<protein>
    <recommendedName>
        <fullName evidence="3">SMODS and SLOG-associating 2TM effector domain-containing protein</fullName>
    </recommendedName>
</protein>
<feature type="domain" description="SMODS and SLOG-associating 2TM effector" evidence="3">
    <location>
        <begin position="168"/>
        <end position="293"/>
    </location>
</feature>
<dbReference type="AlphaFoldDB" id="A0A0C9SY32"/>
<evidence type="ECO:0000256" key="1">
    <source>
        <dbReference type="SAM" id="MobiDB-lite"/>
    </source>
</evidence>
<keyword evidence="2" id="KW-1133">Transmembrane helix</keyword>
<gene>
    <name evidence="4" type="ORF">PLICRDRAFT_340772</name>
</gene>
<accession>A0A0C9SY32</accession>
<evidence type="ECO:0000313" key="5">
    <source>
        <dbReference type="Proteomes" id="UP000053263"/>
    </source>
</evidence>
<feature type="transmembrane region" description="Helical" evidence="2">
    <location>
        <begin position="184"/>
        <end position="206"/>
    </location>
</feature>
<keyword evidence="2" id="KW-0472">Membrane</keyword>
<dbReference type="InterPro" id="IPR041622">
    <property type="entry name" value="SLATT_fungi"/>
</dbReference>
<evidence type="ECO:0000313" key="4">
    <source>
        <dbReference type="EMBL" id="KII84750.1"/>
    </source>
</evidence>
<feature type="transmembrane region" description="Helical" evidence="2">
    <location>
        <begin position="212"/>
        <end position="231"/>
    </location>
</feature>
<dbReference type="NCBIfam" id="NF033635">
    <property type="entry name" value="SLATT_fungal"/>
    <property type="match status" value="1"/>
</dbReference>
<sequence length="303" mass="33160">MSREHEHDLPTLPDNASRPTLTLTSTSHHDAPTNAPTPMAERPIQHPHPVASPVSRRVSLRAESPTISSRLYPAPYNLNDIETGRQGNASPSRLADESNVRDSGVGGSTRVPRASHPPGSNHDTRPLSPRRSTTDAIHPPLPIASYVNMPPSQPRSIQDRLEPTLDVARRERNRYAKRAKATGYALNIAIGLQVVIGALITGLSAVTVGRQTSIMTAIMGGFSSIVASYLARARGSNEPELSIQRCKDLEQFIRECEAFQLDKGHLNPEPGSECEEEKKLVELRDRFEELLGNANGERRMATP</sequence>
<proteinExistence type="predicted"/>
<evidence type="ECO:0000256" key="2">
    <source>
        <dbReference type="SAM" id="Phobius"/>
    </source>
</evidence>
<evidence type="ECO:0000259" key="3">
    <source>
        <dbReference type="Pfam" id="PF18142"/>
    </source>
</evidence>
<keyword evidence="2" id="KW-0812">Transmembrane</keyword>
<dbReference type="EMBL" id="KN832569">
    <property type="protein sequence ID" value="KII84750.1"/>
    <property type="molecule type" value="Genomic_DNA"/>
</dbReference>
<feature type="region of interest" description="Disordered" evidence="1">
    <location>
        <begin position="1"/>
        <end position="157"/>
    </location>
</feature>
<dbReference type="Pfam" id="PF18142">
    <property type="entry name" value="SLATT_fungal"/>
    <property type="match status" value="1"/>
</dbReference>
<keyword evidence="5" id="KW-1185">Reference proteome</keyword>
<dbReference type="OrthoDB" id="3245801at2759"/>
<name>A0A0C9SY32_PLICR</name>
<dbReference type="Proteomes" id="UP000053263">
    <property type="component" value="Unassembled WGS sequence"/>
</dbReference>
<organism evidence="4 5">
    <name type="scientific">Plicaturopsis crispa FD-325 SS-3</name>
    <dbReference type="NCBI Taxonomy" id="944288"/>
    <lineage>
        <taxon>Eukaryota</taxon>
        <taxon>Fungi</taxon>
        <taxon>Dikarya</taxon>
        <taxon>Basidiomycota</taxon>
        <taxon>Agaricomycotina</taxon>
        <taxon>Agaricomycetes</taxon>
        <taxon>Agaricomycetidae</taxon>
        <taxon>Amylocorticiales</taxon>
        <taxon>Amylocorticiaceae</taxon>
        <taxon>Plicatura</taxon>
        <taxon>Plicaturopsis crispa</taxon>
    </lineage>
</organism>
<dbReference type="HOGENOM" id="CLU_064546_0_0_1"/>
<feature type="compositionally biased region" description="Polar residues" evidence="1">
    <location>
        <begin position="17"/>
        <end position="26"/>
    </location>
</feature>